<evidence type="ECO:0000313" key="1">
    <source>
        <dbReference type="EMBL" id="NEI35680.1"/>
    </source>
</evidence>
<proteinExistence type="predicted"/>
<dbReference type="EMBL" id="LWBS01000220">
    <property type="protein sequence ID" value="OAP94210.1"/>
    <property type="molecule type" value="Genomic_DNA"/>
</dbReference>
<reference evidence="2" key="1">
    <citation type="submission" date="2016-04" db="EMBL/GenBank/DDBJ databases">
        <title>Fast-growing isolate from the root nodules of Vavilovia formosa.</title>
        <authorList>
            <person name="Kimeklis A."/>
            <person name="Safronova V."/>
            <person name="Belimov A."/>
            <person name="Andronov E."/>
        </authorList>
    </citation>
    <scope>NUCLEOTIDE SEQUENCE [LARGE SCALE GENOMIC DNA]</scope>
    <source>
        <strain evidence="2">Vaf-46</strain>
    </source>
</reference>
<protein>
    <submittedName>
        <fullName evidence="2">Uncharacterized protein</fullName>
    </submittedName>
</protein>
<evidence type="ECO:0000313" key="3">
    <source>
        <dbReference type="Proteomes" id="UP000471560"/>
    </source>
</evidence>
<dbReference type="Proteomes" id="UP000471560">
    <property type="component" value="Unassembled WGS sequence"/>
</dbReference>
<comment type="caution">
    <text evidence="2">The sequence shown here is derived from an EMBL/GenBank/DDBJ whole genome shotgun (WGS) entry which is preliminary data.</text>
</comment>
<evidence type="ECO:0000313" key="2">
    <source>
        <dbReference type="EMBL" id="OAP94210.1"/>
    </source>
</evidence>
<accession>A0A179BSF2</accession>
<sequence length="72" mass="7977">MASCRQLGTFVPRDQEGALHILDTGFDNVRFEYVERIPVFAKSMIAVAQNPLRHGVGAALVSNGIRPLRRGR</sequence>
<name>A0A179BSF2_RHILE</name>
<reference evidence="1 3" key="2">
    <citation type="submission" date="2019-12" db="EMBL/GenBank/DDBJ databases">
        <title>Rhizobium genotypes associated with high levels of biological nitrogen fixation by grain legumes in a temperate-maritime cropping system.</title>
        <authorList>
            <person name="Maluk M."/>
            <person name="Francesc Ferrando Molina F."/>
            <person name="Lopez Del Egido L."/>
            <person name="Lafos M."/>
            <person name="Langarica-Fuentes A."/>
            <person name="Gebre Yohannes G."/>
            <person name="Young M.W."/>
            <person name="Martin P."/>
            <person name="Gantlett R."/>
            <person name="Kenicer G."/>
            <person name="Hawes C."/>
            <person name="Begg G.S."/>
            <person name="Quilliam R.S."/>
            <person name="Squire G.R."/>
            <person name="Poole P.S."/>
            <person name="Young P.W."/>
            <person name="Iannetta P.M."/>
            <person name="James E.K."/>
        </authorList>
    </citation>
    <scope>NUCLEOTIDE SEQUENCE [LARGE SCALE GENOMIC DNA]</scope>
    <source>
        <strain evidence="1 3">JHI1096</strain>
    </source>
</reference>
<gene>
    <name evidence="2" type="ORF">A4U53_03135</name>
    <name evidence="1" type="ORF">GR204_17095</name>
</gene>
<dbReference type="AlphaFoldDB" id="A0A179BSF2"/>
<organism evidence="2">
    <name type="scientific">Rhizobium leguminosarum</name>
    <dbReference type="NCBI Taxonomy" id="384"/>
    <lineage>
        <taxon>Bacteria</taxon>
        <taxon>Pseudomonadati</taxon>
        <taxon>Pseudomonadota</taxon>
        <taxon>Alphaproteobacteria</taxon>
        <taxon>Hyphomicrobiales</taxon>
        <taxon>Rhizobiaceae</taxon>
        <taxon>Rhizobium/Agrobacterium group</taxon>
        <taxon>Rhizobium</taxon>
    </lineage>
</organism>
<dbReference type="EMBL" id="WUEZ01000018">
    <property type="protein sequence ID" value="NEI35680.1"/>
    <property type="molecule type" value="Genomic_DNA"/>
</dbReference>